<gene>
    <name evidence="1" type="ORF">CTI11_16925</name>
</gene>
<comment type="caution">
    <text evidence="1">The sequence shown here is derived from an EMBL/GenBank/DDBJ whole genome shotgun (WGS) entry which is preliminary data.</text>
</comment>
<organism evidence="1">
    <name type="scientific">Chryseobacterium sp. B5</name>
    <dbReference type="NCBI Taxonomy" id="2050562"/>
    <lineage>
        <taxon>Bacteria</taxon>
        <taxon>Pseudomonadati</taxon>
        <taxon>Bacteroidota</taxon>
        <taxon>Flavobacteriia</taxon>
        <taxon>Flavobacteriales</taxon>
        <taxon>Weeksellaceae</taxon>
        <taxon>Chryseobacterium group</taxon>
        <taxon>Chryseobacterium</taxon>
    </lineage>
</organism>
<sequence length="534" mass="58014">MNAGNPDAAAHNAGDEHSYADFLHGLQARFEARLKEGGDQVFDTTATGLFDDYLAALPAELRQRHTCSCCQNFVRRFGGLVTLAADGRQTPLLWGDDAPGIHRAGVAAMAAAVRRATVRGVFLATPAVWGRPQAGGHPHMHVTVPQALQFKRTLLTAGQKMAERREDFSTMERALGDFHSDHVATALQLLRSDQLYSAERVLGQAEFLHQLHTDRAQARSPQAADNILWRAIASAPAGFCHPRSSMIGTLLEDIAAGKSYADVSRAFAAKMHPLRYQRPQAAPTAGGIAQAEKVFEQLGLAPALPRRMARFEEVPKTWTPRRREPAPRTGSGLFAHVLPKGAAQPKSGMATPAITMTLQKFVRTIIPTAEQIEVQIRATANPFIGITTAVNEDAPRLFQWDHPFSWYVWSGGSPAAQFGLSEGWVSVAGITRLPARWDDDGERFKHQGDGIILLLDGARETRNVGAALFPSLLRAELHGVRATVEAHSNAVTMAGLAEGSAVGIDLRDQGNAYPASLRVVSNGWTQAYTIDRWD</sequence>
<dbReference type="EMBL" id="PEKC01000068">
    <property type="protein sequence ID" value="PII34989.1"/>
    <property type="molecule type" value="Genomic_DNA"/>
</dbReference>
<evidence type="ECO:0000313" key="1">
    <source>
        <dbReference type="EMBL" id="PII34989.1"/>
    </source>
</evidence>
<proteinExistence type="predicted"/>
<accession>A0A2G7T563</accession>
<dbReference type="AlphaFoldDB" id="A0A2G7T563"/>
<name>A0A2G7T563_9FLAO</name>
<protein>
    <submittedName>
        <fullName evidence="1">Uncharacterized protein</fullName>
    </submittedName>
</protein>
<reference evidence="1" key="1">
    <citation type="submission" date="2017-10" db="EMBL/GenBank/DDBJ databases">
        <title>Chryseobacterium sp. B5 is a hydrocarbonoclastic and plant growth promoting bacterium.</title>
        <authorList>
            <person name="Thijs S."/>
            <person name="Gkorezis P."/>
            <person name="Van Hamme J."/>
        </authorList>
    </citation>
    <scope>NUCLEOTIDE SEQUENCE</scope>
    <source>
        <strain evidence="1">B5</strain>
    </source>
</reference>